<evidence type="ECO:0000313" key="2">
    <source>
        <dbReference type="EMBL" id="SNS86021.1"/>
    </source>
</evidence>
<feature type="domain" description="DUF2357" evidence="1">
    <location>
        <begin position="103"/>
        <end position="269"/>
    </location>
</feature>
<evidence type="ECO:0000313" key="3">
    <source>
        <dbReference type="Proteomes" id="UP000198356"/>
    </source>
</evidence>
<dbReference type="OrthoDB" id="8476999at2"/>
<keyword evidence="3" id="KW-1185">Reference proteome</keyword>
<dbReference type="InterPro" id="IPR018633">
    <property type="entry name" value="DUF2357"/>
</dbReference>
<dbReference type="Pfam" id="PF04411">
    <property type="entry name" value="PDDEXK_7"/>
    <property type="match status" value="1"/>
</dbReference>
<dbReference type="AlphaFoldDB" id="A0A239HXM7"/>
<dbReference type="Proteomes" id="UP000198356">
    <property type="component" value="Unassembled WGS sequence"/>
</dbReference>
<accession>A0A239HXM7</accession>
<reference evidence="2 3" key="1">
    <citation type="submission" date="2017-06" db="EMBL/GenBank/DDBJ databases">
        <authorList>
            <person name="Kim H.J."/>
            <person name="Triplett B.A."/>
        </authorList>
    </citation>
    <scope>NUCLEOTIDE SEQUENCE [LARGE SCALE GENOMIC DNA]</scope>
    <source>
        <strain evidence="2 3">DSM 18704</strain>
    </source>
</reference>
<protein>
    <submittedName>
        <fullName evidence="2">PD-(D/E)XK nuclease superfamily protein</fullName>
    </submittedName>
</protein>
<sequence>MPAFCVLRSRQVLAETAFSDIFTLTTTTEALSEDERYAFRIDDPEEDEVYKICIGDFEPDEPEGKELGPQVWWTPWVYFESARGRVTIHLFSRSLRAGGAWKKRMDLAVIVIPSKLGDARYNAMYESLRAVSAGLVFDLLSKSRVSVGLKTEDNLSVRPASSELMMLSQLWSRLSLAIAEIASQPSGVLQRTKAVQASLRSTRISRRDLNSLVKRGIDLRSPRSLGSVRVVRHVIEESIDTSEHRTILAILQLLYARVEDCERRANAQVAYMVSERPLRDFEIQGHNPFMETDIPKIERLRAIITEAALLREQIRSAMSLSLFKGLQPELAALVSPVFNHVPSYRRLRDEAIRYFRSTVALLDTGIEERSKATQRIYEQWVFLQLVASMRFVGLQPVSQESLLSRSQQNRFTIDFDRGTRVEFIAHDGRAILVRYEPWVHPKATATQAGETLYRGIVGDVAWSPDVLIEVFAGSASGSQAQYALVVDAKYSRVVKESQRQGVSKYNNIRGIVDDRPVVKQVWIAHPATEGITPWDDAVVWTSDGPNRPYDEIMNGSIGALPPEQGTEVILGELNEKVVEFVRSICRYLRLTSRSEAASS</sequence>
<dbReference type="RefSeq" id="WP_089408089.1">
    <property type="nucleotide sequence ID" value="NZ_FZOU01000002.1"/>
</dbReference>
<evidence type="ECO:0000259" key="1">
    <source>
        <dbReference type="Pfam" id="PF09823"/>
    </source>
</evidence>
<organism evidence="2 3">
    <name type="scientific">Granulicella rosea</name>
    <dbReference type="NCBI Taxonomy" id="474952"/>
    <lineage>
        <taxon>Bacteria</taxon>
        <taxon>Pseudomonadati</taxon>
        <taxon>Acidobacteriota</taxon>
        <taxon>Terriglobia</taxon>
        <taxon>Terriglobales</taxon>
        <taxon>Acidobacteriaceae</taxon>
        <taxon>Granulicella</taxon>
    </lineage>
</organism>
<name>A0A239HXM7_9BACT</name>
<proteinExistence type="predicted"/>
<dbReference type="Pfam" id="PF09823">
    <property type="entry name" value="DUF2357"/>
    <property type="match status" value="1"/>
</dbReference>
<dbReference type="EMBL" id="FZOU01000002">
    <property type="protein sequence ID" value="SNS86021.1"/>
    <property type="molecule type" value="Genomic_DNA"/>
</dbReference>
<gene>
    <name evidence="2" type="ORF">SAMN05421770_102619</name>
</gene>
<dbReference type="InterPro" id="IPR007505">
    <property type="entry name" value="PDDEXK_7"/>
</dbReference>